<dbReference type="InterPro" id="IPR036458">
    <property type="entry name" value="Na:dicarbo_symporter_sf"/>
</dbReference>
<dbReference type="PANTHER" id="PTHR11958:SF63">
    <property type="entry name" value="AMINO ACID TRANSPORTER"/>
    <property type="match status" value="1"/>
</dbReference>
<accession>A0A956NBY5</accession>
<evidence type="ECO:0000256" key="4">
    <source>
        <dbReference type="ARBA" id="ARBA00022847"/>
    </source>
</evidence>
<name>A0A956NBY5_UNCEI</name>
<sequence length="414" mass="43146">MQTSGPFYKQLWFQTLVSIVIGAALGIATDGKSAEWFGWMGKLFVRLLKMVIVPLILTSIVTGVASVGTGKTLGRLGAKTLAYYLATSLAAILTGLVLVNALRPGVGADLVDTQGADLPELTTMGSVSEIFEKMIPTNPIAAMASGDMLAIIFFAILLGVGIAHLPSGRDRTLRDLFEQGFDLMMLLTSGIIRLLPLGVLGLISTAVAKSGAGTLQAVGVYAITIVAGLAIHMLVTLPLFLFLLGRMSPLRHYRNMAEAMITAFSTSSSSATLPVTIRSVRERVGVSNQVTSFVLPMGATINMDGTALYECVGAIFIAQVLGVELTFAQQATVVLTALLASIGAAGIPSAGLVMIFLVTEAVGLKGAEVATIVGIMLAVDRPLDMLRTMVNITSDSVGAAIIAKSEGESEVNAA</sequence>
<evidence type="ECO:0000313" key="9">
    <source>
        <dbReference type="EMBL" id="MCA9756354.1"/>
    </source>
</evidence>
<keyword evidence="7" id="KW-0325">Glycoprotein</keyword>
<feature type="transmembrane region" description="Helical" evidence="8">
    <location>
        <begin position="307"/>
        <end position="327"/>
    </location>
</feature>
<feature type="transmembrane region" description="Helical" evidence="8">
    <location>
        <begin position="183"/>
        <end position="208"/>
    </location>
</feature>
<keyword evidence="6 8" id="KW-0472">Membrane</keyword>
<dbReference type="Gene3D" id="1.10.3860.10">
    <property type="entry name" value="Sodium:dicarboxylate symporter"/>
    <property type="match status" value="1"/>
</dbReference>
<dbReference type="PROSITE" id="PS00714">
    <property type="entry name" value="NA_DICARBOXYL_SYMP_2"/>
    <property type="match status" value="1"/>
</dbReference>
<keyword evidence="5 8" id="KW-1133">Transmembrane helix</keyword>
<reference evidence="9" key="1">
    <citation type="submission" date="2020-04" db="EMBL/GenBank/DDBJ databases">
        <authorList>
            <person name="Zhang T."/>
        </authorList>
    </citation>
    <scope>NUCLEOTIDE SEQUENCE</scope>
    <source>
        <strain evidence="9">HKST-UBA02</strain>
    </source>
</reference>
<feature type="transmembrane region" description="Helical" evidence="8">
    <location>
        <begin position="220"/>
        <end position="244"/>
    </location>
</feature>
<dbReference type="InterPro" id="IPR001991">
    <property type="entry name" value="Na-dicarboxylate_symporter"/>
</dbReference>
<dbReference type="InterPro" id="IPR050746">
    <property type="entry name" value="DAACS"/>
</dbReference>
<keyword evidence="2" id="KW-0813">Transport</keyword>
<feature type="transmembrane region" description="Helical" evidence="8">
    <location>
        <begin position="81"/>
        <end position="102"/>
    </location>
</feature>
<protein>
    <submittedName>
        <fullName evidence="9">Dicarboxylate/amino acid:cation symporter</fullName>
    </submittedName>
</protein>
<dbReference type="EMBL" id="JAGQHS010000050">
    <property type="protein sequence ID" value="MCA9756354.1"/>
    <property type="molecule type" value="Genomic_DNA"/>
</dbReference>
<dbReference type="InterPro" id="IPR018107">
    <property type="entry name" value="Na-dicarboxylate_symporter_CS"/>
</dbReference>
<dbReference type="AlphaFoldDB" id="A0A956NBY5"/>
<feature type="transmembrane region" description="Helical" evidence="8">
    <location>
        <begin position="333"/>
        <end position="358"/>
    </location>
</feature>
<evidence type="ECO:0000256" key="2">
    <source>
        <dbReference type="ARBA" id="ARBA00022448"/>
    </source>
</evidence>
<dbReference type="PRINTS" id="PR00173">
    <property type="entry name" value="EDTRNSPORT"/>
</dbReference>
<evidence type="ECO:0000256" key="5">
    <source>
        <dbReference type="ARBA" id="ARBA00022989"/>
    </source>
</evidence>
<reference evidence="9" key="2">
    <citation type="journal article" date="2021" name="Microbiome">
        <title>Successional dynamics and alternative stable states in a saline activated sludge microbial community over 9 years.</title>
        <authorList>
            <person name="Wang Y."/>
            <person name="Ye J."/>
            <person name="Ju F."/>
            <person name="Liu L."/>
            <person name="Boyd J.A."/>
            <person name="Deng Y."/>
            <person name="Parks D.H."/>
            <person name="Jiang X."/>
            <person name="Yin X."/>
            <person name="Woodcroft B.J."/>
            <person name="Tyson G.W."/>
            <person name="Hugenholtz P."/>
            <person name="Polz M.F."/>
            <person name="Zhang T."/>
        </authorList>
    </citation>
    <scope>NUCLEOTIDE SEQUENCE</scope>
    <source>
        <strain evidence="9">HKST-UBA02</strain>
    </source>
</reference>
<keyword evidence="3 8" id="KW-0812">Transmembrane</keyword>
<keyword evidence="4" id="KW-0769">Symport</keyword>
<dbReference type="PANTHER" id="PTHR11958">
    <property type="entry name" value="SODIUM/DICARBOXYLATE SYMPORTER-RELATED"/>
    <property type="match status" value="1"/>
</dbReference>
<evidence type="ECO:0000256" key="6">
    <source>
        <dbReference type="ARBA" id="ARBA00023136"/>
    </source>
</evidence>
<dbReference type="GO" id="GO:0016020">
    <property type="term" value="C:membrane"/>
    <property type="evidence" value="ECO:0007669"/>
    <property type="project" value="UniProtKB-SubCell"/>
</dbReference>
<dbReference type="GO" id="GO:0015293">
    <property type="term" value="F:symporter activity"/>
    <property type="evidence" value="ECO:0007669"/>
    <property type="project" value="UniProtKB-KW"/>
</dbReference>
<dbReference type="Proteomes" id="UP000739538">
    <property type="component" value="Unassembled WGS sequence"/>
</dbReference>
<comment type="caution">
    <text evidence="9">The sequence shown here is derived from an EMBL/GenBank/DDBJ whole genome shotgun (WGS) entry which is preliminary data.</text>
</comment>
<evidence type="ECO:0000256" key="8">
    <source>
        <dbReference type="SAM" id="Phobius"/>
    </source>
</evidence>
<evidence type="ECO:0000313" key="10">
    <source>
        <dbReference type="Proteomes" id="UP000739538"/>
    </source>
</evidence>
<feature type="transmembrane region" description="Helical" evidence="8">
    <location>
        <begin position="140"/>
        <end position="162"/>
    </location>
</feature>
<evidence type="ECO:0000256" key="7">
    <source>
        <dbReference type="ARBA" id="ARBA00023180"/>
    </source>
</evidence>
<evidence type="ECO:0000256" key="3">
    <source>
        <dbReference type="ARBA" id="ARBA00022692"/>
    </source>
</evidence>
<organism evidence="9 10">
    <name type="scientific">Eiseniibacteriota bacterium</name>
    <dbReference type="NCBI Taxonomy" id="2212470"/>
    <lineage>
        <taxon>Bacteria</taxon>
        <taxon>Candidatus Eiseniibacteriota</taxon>
    </lineage>
</organism>
<proteinExistence type="predicted"/>
<comment type="subcellular location">
    <subcellularLocation>
        <location evidence="1">Membrane</location>
        <topology evidence="1">Multi-pass membrane protein</topology>
    </subcellularLocation>
</comment>
<dbReference type="SUPFAM" id="SSF118215">
    <property type="entry name" value="Proton glutamate symport protein"/>
    <property type="match status" value="1"/>
</dbReference>
<gene>
    <name evidence="9" type="ORF">KDA27_11180</name>
</gene>
<feature type="transmembrane region" description="Helical" evidence="8">
    <location>
        <begin position="48"/>
        <end position="69"/>
    </location>
</feature>
<feature type="transmembrane region" description="Helical" evidence="8">
    <location>
        <begin position="12"/>
        <end position="28"/>
    </location>
</feature>
<evidence type="ECO:0000256" key="1">
    <source>
        <dbReference type="ARBA" id="ARBA00004141"/>
    </source>
</evidence>
<dbReference type="Pfam" id="PF00375">
    <property type="entry name" value="SDF"/>
    <property type="match status" value="1"/>
</dbReference>
<dbReference type="GO" id="GO:1902475">
    <property type="term" value="P:L-alpha-amino acid transmembrane transport"/>
    <property type="evidence" value="ECO:0007669"/>
    <property type="project" value="UniProtKB-ARBA"/>
</dbReference>